<keyword evidence="2" id="KW-1185">Reference proteome</keyword>
<dbReference type="AlphaFoldDB" id="A0AA40AY42"/>
<dbReference type="PROSITE" id="PS51257">
    <property type="entry name" value="PROKAR_LIPOPROTEIN"/>
    <property type="match status" value="1"/>
</dbReference>
<evidence type="ECO:0000313" key="2">
    <source>
        <dbReference type="Proteomes" id="UP001172102"/>
    </source>
</evidence>
<comment type="caution">
    <text evidence="1">The sequence shown here is derived from an EMBL/GenBank/DDBJ whole genome shotgun (WGS) entry which is preliminary data.</text>
</comment>
<name>A0AA40AY42_9PEZI</name>
<organism evidence="1 2">
    <name type="scientific">Lasiosphaeris hirsuta</name>
    <dbReference type="NCBI Taxonomy" id="260670"/>
    <lineage>
        <taxon>Eukaryota</taxon>
        <taxon>Fungi</taxon>
        <taxon>Dikarya</taxon>
        <taxon>Ascomycota</taxon>
        <taxon>Pezizomycotina</taxon>
        <taxon>Sordariomycetes</taxon>
        <taxon>Sordariomycetidae</taxon>
        <taxon>Sordariales</taxon>
        <taxon>Lasiosphaeriaceae</taxon>
        <taxon>Lasiosphaeris</taxon>
    </lineage>
</organism>
<evidence type="ECO:0000313" key="1">
    <source>
        <dbReference type="EMBL" id="KAK0724140.1"/>
    </source>
</evidence>
<protein>
    <submittedName>
        <fullName evidence="1">Uncharacterized protein</fullName>
    </submittedName>
</protein>
<dbReference type="EMBL" id="JAUKUA010000002">
    <property type="protein sequence ID" value="KAK0724140.1"/>
    <property type="molecule type" value="Genomic_DNA"/>
</dbReference>
<proteinExistence type="predicted"/>
<reference evidence="1" key="1">
    <citation type="submission" date="2023-06" db="EMBL/GenBank/DDBJ databases">
        <title>Genome-scale phylogeny and comparative genomics of the fungal order Sordariales.</title>
        <authorList>
            <consortium name="Lawrence Berkeley National Laboratory"/>
            <person name="Hensen N."/>
            <person name="Bonometti L."/>
            <person name="Westerberg I."/>
            <person name="Brannstrom I.O."/>
            <person name="Guillou S."/>
            <person name="Cros-Aarteil S."/>
            <person name="Calhoun S."/>
            <person name="Haridas S."/>
            <person name="Kuo A."/>
            <person name="Mondo S."/>
            <person name="Pangilinan J."/>
            <person name="Riley R."/>
            <person name="Labutti K."/>
            <person name="Andreopoulos B."/>
            <person name="Lipzen A."/>
            <person name="Chen C."/>
            <person name="Yanf M."/>
            <person name="Daum C."/>
            <person name="Ng V."/>
            <person name="Clum A."/>
            <person name="Steindorff A."/>
            <person name="Ohm R."/>
            <person name="Martin F."/>
            <person name="Silar P."/>
            <person name="Natvig D."/>
            <person name="Lalanne C."/>
            <person name="Gautier V."/>
            <person name="Ament-Velasquez S.L."/>
            <person name="Kruys A."/>
            <person name="Hutchinson M.I."/>
            <person name="Powell A.J."/>
            <person name="Barry K."/>
            <person name="Miller A.N."/>
            <person name="Grigoriev I.V."/>
            <person name="Debuchy R."/>
            <person name="Gladieux P."/>
            <person name="Thoren M.H."/>
            <person name="Johannesson H."/>
        </authorList>
    </citation>
    <scope>NUCLEOTIDE SEQUENCE</scope>
    <source>
        <strain evidence="1">SMH4607-1</strain>
    </source>
</reference>
<sequence>MLQRPFLGLFGHGILTIAVVFFSCGKARAADELPLFKEIACVLSPWRSRVSAWPGCRNNVATSTTMASSPNSASG</sequence>
<dbReference type="Proteomes" id="UP001172102">
    <property type="component" value="Unassembled WGS sequence"/>
</dbReference>
<gene>
    <name evidence="1" type="ORF">B0H67DRAFT_100383</name>
</gene>
<accession>A0AA40AY42</accession>